<evidence type="ECO:0000313" key="3">
    <source>
        <dbReference type="Proteomes" id="UP000193648"/>
    </source>
</evidence>
<feature type="compositionally biased region" description="Low complexity" evidence="1">
    <location>
        <begin position="325"/>
        <end position="350"/>
    </location>
</feature>
<comment type="caution">
    <text evidence="2">The sequence shown here is derived from an EMBL/GenBank/DDBJ whole genome shotgun (WGS) entry which is preliminary data.</text>
</comment>
<organism evidence="2 3">
    <name type="scientific">Lobosporangium transversale</name>
    <dbReference type="NCBI Taxonomy" id="64571"/>
    <lineage>
        <taxon>Eukaryota</taxon>
        <taxon>Fungi</taxon>
        <taxon>Fungi incertae sedis</taxon>
        <taxon>Mucoromycota</taxon>
        <taxon>Mortierellomycotina</taxon>
        <taxon>Mortierellomycetes</taxon>
        <taxon>Mortierellales</taxon>
        <taxon>Mortierellaceae</taxon>
        <taxon>Lobosporangium</taxon>
    </lineage>
</organism>
<gene>
    <name evidence="2" type="ORF">BCR41DRAFT_397538</name>
</gene>
<dbReference type="Gene3D" id="1.10.443.20">
    <property type="entry name" value="Centromere DNA-binding protein complex CBF3 subunit, domain 2"/>
    <property type="match status" value="1"/>
</dbReference>
<dbReference type="OrthoDB" id="2442061at2759"/>
<evidence type="ECO:0000256" key="1">
    <source>
        <dbReference type="SAM" id="MobiDB-lite"/>
    </source>
</evidence>
<keyword evidence="3" id="KW-1185">Reference proteome</keyword>
<dbReference type="AlphaFoldDB" id="A0A1Y2GJ81"/>
<dbReference type="InterPro" id="IPR038279">
    <property type="entry name" value="Ndc10_dom2_sf"/>
</dbReference>
<dbReference type="InParanoid" id="A0A1Y2GJ81"/>
<name>A0A1Y2GJ81_9FUNG</name>
<sequence length="362" mass="40716">MLPNFDDPDWTQFHVLASRTDPKYGVSSSTQIGAVKRLYDKVGFTSTKKLIAGGMPDQCMRRRMAHLTRAPMQRNKVSPSVELQCLIFPWIEKAYGKPGTESWKFWQRECEDEMAEVDENEVKAVERMSIPLEEEAIASSGKRKKKKAEATVGQQRGNKVALPNTEIPDSLEPVDEQEQQQEKEPASASATDTRCMYSTKDVYKRLFLKLLVRCRRIISQDAAALFKDHMNPGVPIAAHYPPHPQQQLSVQPYIQPSFQSPLQLPPHPLYYQPATYSYPYQMPIPGSSSSYLRPSLSSRNSIRSYFMVEPKSRKPRTRERKSAMPTTFGATAEAATKKATSTPATKPTAPLSTGLTVKGETE</sequence>
<accession>A0A1Y2GJ81</accession>
<dbReference type="GO" id="GO:0003677">
    <property type="term" value="F:DNA binding"/>
    <property type="evidence" value="ECO:0007669"/>
    <property type="project" value="InterPro"/>
</dbReference>
<reference evidence="2 3" key="1">
    <citation type="submission" date="2016-07" db="EMBL/GenBank/DDBJ databases">
        <title>Pervasive Adenine N6-methylation of Active Genes in Fungi.</title>
        <authorList>
            <consortium name="DOE Joint Genome Institute"/>
            <person name="Mondo S.J."/>
            <person name="Dannebaum R.O."/>
            <person name="Kuo R.C."/>
            <person name="Labutti K."/>
            <person name="Haridas S."/>
            <person name="Kuo A."/>
            <person name="Salamov A."/>
            <person name="Ahrendt S.R."/>
            <person name="Lipzen A."/>
            <person name="Sullivan W."/>
            <person name="Andreopoulos W.B."/>
            <person name="Clum A."/>
            <person name="Lindquist E."/>
            <person name="Daum C."/>
            <person name="Ramamoorthy G.K."/>
            <person name="Gryganskyi A."/>
            <person name="Culley D."/>
            <person name="Magnuson J.K."/>
            <person name="James T.Y."/>
            <person name="O'Malley M.A."/>
            <person name="Stajich J.E."/>
            <person name="Spatafora J.W."/>
            <person name="Visel A."/>
            <person name="Grigoriev I.V."/>
        </authorList>
    </citation>
    <scope>NUCLEOTIDE SEQUENCE [LARGE SCALE GENOMIC DNA]</scope>
    <source>
        <strain evidence="2 3">NRRL 3116</strain>
    </source>
</reference>
<protein>
    <submittedName>
        <fullName evidence="2">Uncharacterized protein</fullName>
    </submittedName>
</protein>
<dbReference type="RefSeq" id="XP_021880139.1">
    <property type="nucleotide sequence ID" value="XM_022028894.1"/>
</dbReference>
<dbReference type="GeneID" id="33570737"/>
<dbReference type="Proteomes" id="UP000193648">
    <property type="component" value="Unassembled WGS sequence"/>
</dbReference>
<evidence type="ECO:0000313" key="2">
    <source>
        <dbReference type="EMBL" id="ORZ12520.1"/>
    </source>
</evidence>
<dbReference type="EMBL" id="MCFF01000025">
    <property type="protein sequence ID" value="ORZ12520.1"/>
    <property type="molecule type" value="Genomic_DNA"/>
</dbReference>
<feature type="region of interest" description="Disordered" evidence="1">
    <location>
        <begin position="309"/>
        <end position="362"/>
    </location>
</feature>
<feature type="region of interest" description="Disordered" evidence="1">
    <location>
        <begin position="136"/>
        <end position="192"/>
    </location>
</feature>
<proteinExistence type="predicted"/>